<evidence type="ECO:0000256" key="2">
    <source>
        <dbReference type="ARBA" id="ARBA00023015"/>
    </source>
</evidence>
<protein>
    <submittedName>
        <fullName evidence="8">Response regulator</fullName>
    </submittedName>
</protein>
<proteinExistence type="predicted"/>
<feature type="domain" description="HTH luxR-type" evidence="6">
    <location>
        <begin position="161"/>
        <end position="226"/>
    </location>
</feature>
<dbReference type="SMART" id="SM00448">
    <property type="entry name" value="REC"/>
    <property type="match status" value="1"/>
</dbReference>
<evidence type="ECO:0000259" key="7">
    <source>
        <dbReference type="PROSITE" id="PS50110"/>
    </source>
</evidence>
<keyword evidence="4" id="KW-0804">Transcription</keyword>
<sequence length="233" mass="25217">MIEQGNQREDRPPAASARIIVVEDDERLRSHAIAALSPAAEIEIVGDAATLAGGLALVDLQPDLALLDLGLPDGSGISLIEAIRAKAAHCRILVFTVFEDKASVLNTLKAGADGYILKDTTAEMVLAHVRATLAGETPISARAASHLLSLVRNEPVAEEPVAPDAPHLSPRERELLEYLARGLSRKEAARVMELSPYTVAEYMQSIYRKLQVRSRAEAVFEAIQTRLIRLDGE</sequence>
<evidence type="ECO:0000256" key="3">
    <source>
        <dbReference type="ARBA" id="ARBA00023125"/>
    </source>
</evidence>
<dbReference type="Gene3D" id="3.40.50.2300">
    <property type="match status" value="1"/>
</dbReference>
<dbReference type="PRINTS" id="PR00038">
    <property type="entry name" value="HTHLUXR"/>
</dbReference>
<dbReference type="Pfam" id="PF00196">
    <property type="entry name" value="GerE"/>
    <property type="match status" value="1"/>
</dbReference>
<dbReference type="InterPro" id="IPR000792">
    <property type="entry name" value="Tscrpt_reg_LuxR_C"/>
</dbReference>
<dbReference type="InterPro" id="IPR001789">
    <property type="entry name" value="Sig_transdc_resp-reg_receiver"/>
</dbReference>
<evidence type="ECO:0000313" key="9">
    <source>
        <dbReference type="Proteomes" id="UP001596977"/>
    </source>
</evidence>
<dbReference type="SUPFAM" id="SSF46894">
    <property type="entry name" value="C-terminal effector domain of the bipartite response regulators"/>
    <property type="match status" value="1"/>
</dbReference>
<evidence type="ECO:0000256" key="5">
    <source>
        <dbReference type="PROSITE-ProRule" id="PRU00169"/>
    </source>
</evidence>
<keyword evidence="3" id="KW-0238">DNA-binding</keyword>
<feature type="modified residue" description="4-aspartylphosphate" evidence="5">
    <location>
        <position position="68"/>
    </location>
</feature>
<feature type="domain" description="Response regulatory" evidence="7">
    <location>
        <begin position="18"/>
        <end position="133"/>
    </location>
</feature>
<dbReference type="EMBL" id="JBHTJG010000001">
    <property type="protein sequence ID" value="MFD0945389.1"/>
    <property type="molecule type" value="Genomic_DNA"/>
</dbReference>
<dbReference type="PROSITE" id="PS50110">
    <property type="entry name" value="RESPONSE_REGULATORY"/>
    <property type="match status" value="1"/>
</dbReference>
<dbReference type="PROSITE" id="PS50043">
    <property type="entry name" value="HTH_LUXR_2"/>
    <property type="match status" value="1"/>
</dbReference>
<comment type="caution">
    <text evidence="8">The sequence shown here is derived from an EMBL/GenBank/DDBJ whole genome shotgun (WGS) entry which is preliminary data.</text>
</comment>
<dbReference type="InterPro" id="IPR039420">
    <property type="entry name" value="WalR-like"/>
</dbReference>
<evidence type="ECO:0000313" key="8">
    <source>
        <dbReference type="EMBL" id="MFD0945389.1"/>
    </source>
</evidence>
<reference evidence="9" key="1">
    <citation type="journal article" date="2019" name="Int. J. Syst. Evol. Microbiol.">
        <title>The Global Catalogue of Microorganisms (GCM) 10K type strain sequencing project: providing services to taxonomists for standard genome sequencing and annotation.</title>
        <authorList>
            <consortium name="The Broad Institute Genomics Platform"/>
            <consortium name="The Broad Institute Genome Sequencing Center for Infectious Disease"/>
            <person name="Wu L."/>
            <person name="Ma J."/>
        </authorList>
    </citation>
    <scope>NUCLEOTIDE SEQUENCE [LARGE SCALE GENOMIC DNA]</scope>
    <source>
        <strain evidence="9">CCUG 62982</strain>
    </source>
</reference>
<evidence type="ECO:0000259" key="6">
    <source>
        <dbReference type="PROSITE" id="PS50043"/>
    </source>
</evidence>
<dbReference type="InterPro" id="IPR016032">
    <property type="entry name" value="Sig_transdc_resp-reg_C-effctor"/>
</dbReference>
<evidence type="ECO:0000256" key="4">
    <source>
        <dbReference type="ARBA" id="ARBA00023163"/>
    </source>
</evidence>
<dbReference type="InterPro" id="IPR058245">
    <property type="entry name" value="NreC/VraR/RcsB-like_REC"/>
</dbReference>
<evidence type="ECO:0000256" key="1">
    <source>
        <dbReference type="ARBA" id="ARBA00022553"/>
    </source>
</evidence>
<dbReference type="SUPFAM" id="SSF52172">
    <property type="entry name" value="CheY-like"/>
    <property type="match status" value="1"/>
</dbReference>
<name>A0ABW3H2J6_9SPHN</name>
<dbReference type="PANTHER" id="PTHR43214">
    <property type="entry name" value="TWO-COMPONENT RESPONSE REGULATOR"/>
    <property type="match status" value="1"/>
</dbReference>
<keyword evidence="1 5" id="KW-0597">Phosphoprotein</keyword>
<organism evidence="8 9">
    <name type="scientific">Sphingomonas canadensis</name>
    <dbReference type="NCBI Taxonomy" id="1219257"/>
    <lineage>
        <taxon>Bacteria</taxon>
        <taxon>Pseudomonadati</taxon>
        <taxon>Pseudomonadota</taxon>
        <taxon>Alphaproteobacteria</taxon>
        <taxon>Sphingomonadales</taxon>
        <taxon>Sphingomonadaceae</taxon>
        <taxon>Sphingomonas</taxon>
    </lineage>
</organism>
<dbReference type="PANTHER" id="PTHR43214:SF41">
    <property type="entry name" value="NITRATE_NITRITE RESPONSE REGULATOR PROTEIN NARP"/>
    <property type="match status" value="1"/>
</dbReference>
<keyword evidence="2" id="KW-0805">Transcription regulation</keyword>
<dbReference type="Proteomes" id="UP001596977">
    <property type="component" value="Unassembled WGS sequence"/>
</dbReference>
<dbReference type="InterPro" id="IPR011006">
    <property type="entry name" value="CheY-like_superfamily"/>
</dbReference>
<gene>
    <name evidence="8" type="ORF">ACFQ1E_03460</name>
</gene>
<dbReference type="Pfam" id="PF00072">
    <property type="entry name" value="Response_reg"/>
    <property type="match status" value="1"/>
</dbReference>
<dbReference type="CDD" id="cd06170">
    <property type="entry name" value="LuxR_C_like"/>
    <property type="match status" value="1"/>
</dbReference>
<accession>A0ABW3H2J6</accession>
<keyword evidence="9" id="KW-1185">Reference proteome</keyword>
<dbReference type="CDD" id="cd17535">
    <property type="entry name" value="REC_NarL-like"/>
    <property type="match status" value="1"/>
</dbReference>
<dbReference type="RefSeq" id="WP_264942370.1">
    <property type="nucleotide sequence ID" value="NZ_JAPDRA010000001.1"/>
</dbReference>
<dbReference type="SMART" id="SM00421">
    <property type="entry name" value="HTH_LUXR"/>
    <property type="match status" value="1"/>
</dbReference>